<sequence length="173" mass="18518">MGSTFQHHFPRLLLNGKSGGNAAAAAVSYDGGGNFDGQMVIILAGLLCALICAMGLNSIVRCTLRRSRRRMMAETARGDSPDPPVLKKAEELNWIPATVYNAGEVAATECPICLGEFVDGEDVVRILPKCRHGFHVKCIDVWLGLHSSCPTCRQSLVQCGGRATAEYVTVGVN</sequence>
<keyword evidence="8 12" id="KW-1133">Transmembrane helix</keyword>
<dbReference type="EMBL" id="AUSU01003025">
    <property type="protein sequence ID" value="EPS67603.1"/>
    <property type="molecule type" value="Genomic_DNA"/>
</dbReference>
<keyword evidence="5 12" id="KW-0812">Transmembrane</keyword>
<evidence type="ECO:0000256" key="10">
    <source>
        <dbReference type="ARBA" id="ARBA00024209"/>
    </source>
</evidence>
<name>S8DWM5_9LAMI</name>
<dbReference type="EC" id="2.3.2.27" evidence="3"/>
<dbReference type="CDD" id="cd16461">
    <property type="entry name" value="RING-H2_EL5-like"/>
    <property type="match status" value="1"/>
</dbReference>
<evidence type="ECO:0000256" key="7">
    <source>
        <dbReference type="ARBA" id="ARBA00022833"/>
    </source>
</evidence>
<dbReference type="SUPFAM" id="SSF57850">
    <property type="entry name" value="RING/U-box"/>
    <property type="match status" value="1"/>
</dbReference>
<comment type="subcellular location">
    <subcellularLocation>
        <location evidence="2">Membrane</location>
        <topology evidence="2">Single-pass membrane protein</topology>
    </subcellularLocation>
</comment>
<keyword evidence="4" id="KW-0808">Transferase</keyword>
<feature type="domain" description="RING-type" evidence="13">
    <location>
        <begin position="110"/>
        <end position="153"/>
    </location>
</feature>
<evidence type="ECO:0000256" key="6">
    <source>
        <dbReference type="ARBA" id="ARBA00022723"/>
    </source>
</evidence>
<dbReference type="Gene3D" id="3.30.40.10">
    <property type="entry name" value="Zinc/RING finger domain, C3HC4 (zinc finger)"/>
    <property type="match status" value="1"/>
</dbReference>
<dbReference type="Proteomes" id="UP000015453">
    <property type="component" value="Unassembled WGS sequence"/>
</dbReference>
<feature type="transmembrane region" description="Helical" evidence="12">
    <location>
        <begin position="39"/>
        <end position="60"/>
    </location>
</feature>
<evidence type="ECO:0000256" key="4">
    <source>
        <dbReference type="ARBA" id="ARBA00022679"/>
    </source>
</evidence>
<evidence type="ECO:0000313" key="15">
    <source>
        <dbReference type="Proteomes" id="UP000015453"/>
    </source>
</evidence>
<evidence type="ECO:0000256" key="8">
    <source>
        <dbReference type="ARBA" id="ARBA00022989"/>
    </source>
</evidence>
<dbReference type="InterPro" id="IPR044602">
    <property type="entry name" value="ATL10/ATL72-79-like"/>
</dbReference>
<keyword evidence="9 12" id="KW-0472">Membrane</keyword>
<evidence type="ECO:0000256" key="9">
    <source>
        <dbReference type="ARBA" id="ARBA00023136"/>
    </source>
</evidence>
<organism evidence="14 15">
    <name type="scientific">Genlisea aurea</name>
    <dbReference type="NCBI Taxonomy" id="192259"/>
    <lineage>
        <taxon>Eukaryota</taxon>
        <taxon>Viridiplantae</taxon>
        <taxon>Streptophyta</taxon>
        <taxon>Embryophyta</taxon>
        <taxon>Tracheophyta</taxon>
        <taxon>Spermatophyta</taxon>
        <taxon>Magnoliopsida</taxon>
        <taxon>eudicotyledons</taxon>
        <taxon>Gunneridae</taxon>
        <taxon>Pentapetalae</taxon>
        <taxon>asterids</taxon>
        <taxon>lamiids</taxon>
        <taxon>Lamiales</taxon>
        <taxon>Lentibulariaceae</taxon>
        <taxon>Genlisea</taxon>
    </lineage>
</organism>
<dbReference type="SMART" id="SM00184">
    <property type="entry name" value="RING"/>
    <property type="match status" value="1"/>
</dbReference>
<dbReference type="AlphaFoldDB" id="S8DWM5"/>
<keyword evidence="15" id="KW-1185">Reference proteome</keyword>
<dbReference type="OrthoDB" id="8062037at2759"/>
<dbReference type="GO" id="GO:0016567">
    <property type="term" value="P:protein ubiquitination"/>
    <property type="evidence" value="ECO:0007669"/>
    <property type="project" value="InterPro"/>
</dbReference>
<dbReference type="GO" id="GO:0061630">
    <property type="term" value="F:ubiquitin protein ligase activity"/>
    <property type="evidence" value="ECO:0007669"/>
    <property type="project" value="UniProtKB-EC"/>
</dbReference>
<keyword evidence="7" id="KW-0862">Zinc</keyword>
<dbReference type="GO" id="GO:0016020">
    <property type="term" value="C:membrane"/>
    <property type="evidence" value="ECO:0007669"/>
    <property type="project" value="UniProtKB-SubCell"/>
</dbReference>
<evidence type="ECO:0000313" key="14">
    <source>
        <dbReference type="EMBL" id="EPS67603.1"/>
    </source>
</evidence>
<dbReference type="PROSITE" id="PS50089">
    <property type="entry name" value="ZF_RING_2"/>
    <property type="match status" value="1"/>
</dbReference>
<keyword evidence="11" id="KW-0863">Zinc-finger</keyword>
<dbReference type="PANTHER" id="PTHR46905:SF21">
    <property type="entry name" value="RING-TYPE E3 UBIQUITIN TRANSFERASE"/>
    <property type="match status" value="1"/>
</dbReference>
<dbReference type="PANTHER" id="PTHR46905">
    <property type="entry name" value="RING-H2 FINGER PROTEIN ATL78"/>
    <property type="match status" value="1"/>
</dbReference>
<comment type="catalytic activity">
    <reaction evidence="1">
        <text>S-ubiquitinyl-[E2 ubiquitin-conjugating enzyme]-L-cysteine + [acceptor protein]-L-lysine = [E2 ubiquitin-conjugating enzyme]-L-cysteine + N(6)-ubiquitinyl-[acceptor protein]-L-lysine.</text>
        <dbReference type="EC" id="2.3.2.27"/>
    </reaction>
</comment>
<dbReference type="InterPro" id="IPR001841">
    <property type="entry name" value="Znf_RING"/>
</dbReference>
<evidence type="ECO:0000259" key="13">
    <source>
        <dbReference type="PROSITE" id="PS50089"/>
    </source>
</evidence>
<evidence type="ECO:0000256" key="1">
    <source>
        <dbReference type="ARBA" id="ARBA00000900"/>
    </source>
</evidence>
<evidence type="ECO:0000256" key="11">
    <source>
        <dbReference type="PROSITE-ProRule" id="PRU00175"/>
    </source>
</evidence>
<protein>
    <recommendedName>
        <fullName evidence="3">RING-type E3 ubiquitin transferase</fullName>
        <ecNumber evidence="3">2.3.2.27</ecNumber>
    </recommendedName>
</protein>
<evidence type="ECO:0000256" key="5">
    <source>
        <dbReference type="ARBA" id="ARBA00022692"/>
    </source>
</evidence>
<reference evidence="14 15" key="1">
    <citation type="journal article" date="2013" name="BMC Genomics">
        <title>The miniature genome of a carnivorous plant Genlisea aurea contains a low number of genes and short non-coding sequences.</title>
        <authorList>
            <person name="Leushkin E.V."/>
            <person name="Sutormin R.A."/>
            <person name="Nabieva E.R."/>
            <person name="Penin A.A."/>
            <person name="Kondrashov A.S."/>
            <person name="Logacheva M.D."/>
        </authorList>
    </citation>
    <scope>NUCLEOTIDE SEQUENCE [LARGE SCALE GENOMIC DNA]</scope>
</reference>
<dbReference type="Pfam" id="PF13639">
    <property type="entry name" value="zf-RING_2"/>
    <property type="match status" value="1"/>
</dbReference>
<dbReference type="InterPro" id="IPR013083">
    <property type="entry name" value="Znf_RING/FYVE/PHD"/>
</dbReference>
<evidence type="ECO:0000256" key="12">
    <source>
        <dbReference type="SAM" id="Phobius"/>
    </source>
</evidence>
<comment type="caution">
    <text evidence="14">The sequence shown here is derived from an EMBL/GenBank/DDBJ whole genome shotgun (WGS) entry which is preliminary data.</text>
</comment>
<evidence type="ECO:0000256" key="2">
    <source>
        <dbReference type="ARBA" id="ARBA00004167"/>
    </source>
</evidence>
<proteinExistence type="inferred from homology"/>
<comment type="similarity">
    <text evidence="10">Belongs to the RING-type zinc finger family. ATL subfamily.</text>
</comment>
<dbReference type="GO" id="GO:0008270">
    <property type="term" value="F:zinc ion binding"/>
    <property type="evidence" value="ECO:0007669"/>
    <property type="project" value="UniProtKB-KW"/>
</dbReference>
<gene>
    <name evidence="14" type="ORF">M569_07172</name>
</gene>
<accession>S8DWM5</accession>
<keyword evidence="6" id="KW-0479">Metal-binding</keyword>
<evidence type="ECO:0000256" key="3">
    <source>
        <dbReference type="ARBA" id="ARBA00012483"/>
    </source>
</evidence>